<dbReference type="EMBL" id="LXQA010546653">
    <property type="protein sequence ID" value="MCI58470.1"/>
    <property type="molecule type" value="Genomic_DNA"/>
</dbReference>
<dbReference type="Proteomes" id="UP000265520">
    <property type="component" value="Unassembled WGS sequence"/>
</dbReference>
<feature type="non-terminal residue" evidence="1">
    <location>
        <position position="1"/>
    </location>
</feature>
<evidence type="ECO:0000313" key="2">
    <source>
        <dbReference type="Proteomes" id="UP000265520"/>
    </source>
</evidence>
<accession>A0A392TE15</accession>
<organism evidence="1 2">
    <name type="scientific">Trifolium medium</name>
    <dbReference type="NCBI Taxonomy" id="97028"/>
    <lineage>
        <taxon>Eukaryota</taxon>
        <taxon>Viridiplantae</taxon>
        <taxon>Streptophyta</taxon>
        <taxon>Embryophyta</taxon>
        <taxon>Tracheophyta</taxon>
        <taxon>Spermatophyta</taxon>
        <taxon>Magnoliopsida</taxon>
        <taxon>eudicotyledons</taxon>
        <taxon>Gunneridae</taxon>
        <taxon>Pentapetalae</taxon>
        <taxon>rosids</taxon>
        <taxon>fabids</taxon>
        <taxon>Fabales</taxon>
        <taxon>Fabaceae</taxon>
        <taxon>Papilionoideae</taxon>
        <taxon>50 kb inversion clade</taxon>
        <taxon>NPAAA clade</taxon>
        <taxon>Hologalegina</taxon>
        <taxon>IRL clade</taxon>
        <taxon>Trifolieae</taxon>
        <taxon>Trifolium</taxon>
    </lineage>
</organism>
<comment type="caution">
    <text evidence="1">The sequence shown here is derived from an EMBL/GenBank/DDBJ whole genome shotgun (WGS) entry which is preliminary data.</text>
</comment>
<sequence length="59" mass="6522">VPTILYVGTGKVCWGVACWVLMGQEDWRPSCCFVLPMVNPCLSHPERYSSSRGGTFEGI</sequence>
<dbReference type="AlphaFoldDB" id="A0A392TE15"/>
<name>A0A392TE15_9FABA</name>
<reference evidence="1 2" key="1">
    <citation type="journal article" date="2018" name="Front. Plant Sci.">
        <title>Red Clover (Trifolium pratense) and Zigzag Clover (T. medium) - A Picture of Genomic Similarities and Differences.</title>
        <authorList>
            <person name="Dluhosova J."/>
            <person name="Istvanek J."/>
            <person name="Nedelnik J."/>
            <person name="Repkova J."/>
        </authorList>
    </citation>
    <scope>NUCLEOTIDE SEQUENCE [LARGE SCALE GENOMIC DNA]</scope>
    <source>
        <strain evidence="2">cv. 10/8</strain>
        <tissue evidence="1">Leaf</tissue>
    </source>
</reference>
<keyword evidence="2" id="KW-1185">Reference proteome</keyword>
<proteinExistence type="predicted"/>
<evidence type="ECO:0000313" key="1">
    <source>
        <dbReference type="EMBL" id="MCI58470.1"/>
    </source>
</evidence>
<protein>
    <submittedName>
        <fullName evidence="1">Uncharacterized protein</fullName>
    </submittedName>
</protein>